<dbReference type="EMBL" id="BTCL01000021">
    <property type="protein sequence ID" value="GMK47587.1"/>
    <property type="molecule type" value="Genomic_DNA"/>
</dbReference>
<evidence type="ECO:0000313" key="1">
    <source>
        <dbReference type="EMBL" id="GMK47587.1"/>
    </source>
</evidence>
<gene>
    <name evidence="1" type="ORF">PghCCS26_47170</name>
</gene>
<proteinExistence type="predicted"/>
<protein>
    <submittedName>
        <fullName evidence="1">Uncharacterized protein</fullName>
    </submittedName>
</protein>
<comment type="caution">
    <text evidence="1">The sequence shown here is derived from an EMBL/GenBank/DDBJ whole genome shotgun (WGS) entry which is preliminary data.</text>
</comment>
<dbReference type="Proteomes" id="UP001285921">
    <property type="component" value="Unassembled WGS sequence"/>
</dbReference>
<evidence type="ECO:0000313" key="2">
    <source>
        <dbReference type="Proteomes" id="UP001285921"/>
    </source>
</evidence>
<keyword evidence="2" id="KW-1185">Reference proteome</keyword>
<sequence>MNNVMITASYALAADDTQFTLQRKHLVDPTRSPWYKPEMGVEIREDWRPIGYYPLTPDGLASAVRSAIVRDVNNATEARTIADLLSSYLRETARINNAISAAMFPQLNDDAAPVASE</sequence>
<dbReference type="RefSeq" id="WP_317981511.1">
    <property type="nucleotide sequence ID" value="NZ_BTCL01000021.1"/>
</dbReference>
<organism evidence="1 2">
    <name type="scientific">Paenibacillus glycanilyticus</name>
    <dbReference type="NCBI Taxonomy" id="126569"/>
    <lineage>
        <taxon>Bacteria</taxon>
        <taxon>Bacillati</taxon>
        <taxon>Bacillota</taxon>
        <taxon>Bacilli</taxon>
        <taxon>Bacillales</taxon>
        <taxon>Paenibacillaceae</taxon>
        <taxon>Paenibacillus</taxon>
    </lineage>
</organism>
<name>A0ABQ6NTN9_9BACL</name>
<reference evidence="1 2" key="1">
    <citation type="submission" date="2023-05" db="EMBL/GenBank/DDBJ databases">
        <title>Draft genome of Paenibacillus sp. CCS26.</title>
        <authorList>
            <person name="Akita H."/>
            <person name="Shinto Y."/>
            <person name="Kimura Z."/>
        </authorList>
    </citation>
    <scope>NUCLEOTIDE SEQUENCE [LARGE SCALE GENOMIC DNA]</scope>
    <source>
        <strain evidence="1 2">CCS26</strain>
    </source>
</reference>
<accession>A0ABQ6NTN9</accession>